<dbReference type="PANTHER" id="PTHR21228">
    <property type="entry name" value="FAST LEU-RICH DOMAIN-CONTAINING"/>
    <property type="match status" value="1"/>
</dbReference>
<dbReference type="PANTHER" id="PTHR21228:SF40">
    <property type="entry name" value="LD45607P"/>
    <property type="match status" value="1"/>
</dbReference>
<reference evidence="1" key="1">
    <citation type="submission" date="2023-08" db="EMBL/GenBank/DDBJ databases">
        <authorList>
            <person name="Chen Y."/>
            <person name="Shah S."/>
            <person name="Dougan E. K."/>
            <person name="Thang M."/>
            <person name="Chan C."/>
        </authorList>
    </citation>
    <scope>NUCLEOTIDE SEQUENCE</scope>
</reference>
<dbReference type="InterPro" id="IPR050870">
    <property type="entry name" value="FAST_kinase"/>
</dbReference>
<dbReference type="GO" id="GO:0035770">
    <property type="term" value="C:ribonucleoprotein granule"/>
    <property type="evidence" value="ECO:0007669"/>
    <property type="project" value="TreeGrafter"/>
</dbReference>
<dbReference type="GO" id="GO:0044528">
    <property type="term" value="P:regulation of mitochondrial mRNA stability"/>
    <property type="evidence" value="ECO:0007669"/>
    <property type="project" value="TreeGrafter"/>
</dbReference>
<name>A0AA36MT98_9DINO</name>
<dbReference type="AlphaFoldDB" id="A0AA36MT98"/>
<gene>
    <name evidence="1" type="ORF">EVOR1521_LOCUS7706</name>
</gene>
<dbReference type="Proteomes" id="UP001178507">
    <property type="component" value="Unassembled WGS sequence"/>
</dbReference>
<dbReference type="GO" id="GO:0003723">
    <property type="term" value="F:RNA binding"/>
    <property type="evidence" value="ECO:0007669"/>
    <property type="project" value="TreeGrafter"/>
</dbReference>
<organism evidence="1 2">
    <name type="scientific">Effrenium voratum</name>
    <dbReference type="NCBI Taxonomy" id="2562239"/>
    <lineage>
        <taxon>Eukaryota</taxon>
        <taxon>Sar</taxon>
        <taxon>Alveolata</taxon>
        <taxon>Dinophyceae</taxon>
        <taxon>Suessiales</taxon>
        <taxon>Symbiodiniaceae</taxon>
        <taxon>Effrenium</taxon>
    </lineage>
</organism>
<comment type="caution">
    <text evidence="1">The sequence shown here is derived from an EMBL/GenBank/DDBJ whole genome shotgun (WGS) entry which is preliminary data.</text>
</comment>
<dbReference type="EMBL" id="CAUJNA010000635">
    <property type="protein sequence ID" value="CAJ1379469.1"/>
    <property type="molecule type" value="Genomic_DNA"/>
</dbReference>
<keyword evidence="2" id="KW-1185">Reference proteome</keyword>
<dbReference type="GO" id="GO:0005759">
    <property type="term" value="C:mitochondrial matrix"/>
    <property type="evidence" value="ECO:0007669"/>
    <property type="project" value="TreeGrafter"/>
</dbReference>
<sequence length="318" mass="34382">MRRFPQSRLGTALISRCSSGEEVLVLVAQNLKSLDHIHCTASLHLLAKFSLKDGRLASRALGALLSRQADFLQQGRLDGRQMANTLWALARLRGVATGARPGLVAEVSTQLAACAMDEGLGHQDVSNGLWAMAVLDTHLPRQAELMGELSSARALTRPQGFNPQELANVIWALASCWSGQAGDLAKELAKFCVAERSRELAAAELAAVCWAVAVAALPASRVQSSLLEPLADVAQTKMDEFGPREVACLSWALAVDMPHPRQHPLTHALTKSAQQKAPQFTTQDDEQMKKQWDVSDKLVDEEGCQLLTLSGDDNNGTF</sequence>
<protein>
    <submittedName>
        <fullName evidence="1">Uncharacterized protein</fullName>
    </submittedName>
</protein>
<evidence type="ECO:0000313" key="2">
    <source>
        <dbReference type="Proteomes" id="UP001178507"/>
    </source>
</evidence>
<accession>A0AA36MT98</accession>
<evidence type="ECO:0000313" key="1">
    <source>
        <dbReference type="EMBL" id="CAJ1379469.1"/>
    </source>
</evidence>
<dbReference type="GO" id="GO:0000963">
    <property type="term" value="P:mitochondrial RNA processing"/>
    <property type="evidence" value="ECO:0007669"/>
    <property type="project" value="TreeGrafter"/>
</dbReference>
<proteinExistence type="predicted"/>